<dbReference type="InterPro" id="IPR010982">
    <property type="entry name" value="Lambda_DNA-bd_dom_sf"/>
</dbReference>
<gene>
    <name evidence="2" type="ORF">NZH93_08495</name>
</gene>
<organism evidence="2 3">
    <name type="scientific">Umezawaea endophytica</name>
    <dbReference type="NCBI Taxonomy" id="1654476"/>
    <lineage>
        <taxon>Bacteria</taxon>
        <taxon>Bacillati</taxon>
        <taxon>Actinomycetota</taxon>
        <taxon>Actinomycetes</taxon>
        <taxon>Pseudonocardiales</taxon>
        <taxon>Pseudonocardiaceae</taxon>
        <taxon>Umezawaea</taxon>
    </lineage>
</organism>
<dbReference type="PANTHER" id="PTHR35010:SF2">
    <property type="entry name" value="BLL4672 PROTEIN"/>
    <property type="match status" value="1"/>
</dbReference>
<keyword evidence="3" id="KW-1185">Reference proteome</keyword>
<reference evidence="2" key="1">
    <citation type="submission" date="2022-08" db="EMBL/GenBank/DDBJ databases">
        <authorList>
            <person name="Tistechok S."/>
            <person name="Samborskyy M."/>
            <person name="Roman I."/>
        </authorList>
    </citation>
    <scope>NUCLEOTIDE SEQUENCE</scope>
    <source>
        <strain evidence="2">DSM 103496</strain>
    </source>
</reference>
<comment type="caution">
    <text evidence="2">The sequence shown here is derived from an EMBL/GenBank/DDBJ whole genome shotgun (WGS) entry which is preliminary data.</text>
</comment>
<dbReference type="EMBL" id="JANYMP010000003">
    <property type="protein sequence ID" value="MCS7476893.1"/>
    <property type="molecule type" value="Genomic_DNA"/>
</dbReference>
<dbReference type="RefSeq" id="WP_259622406.1">
    <property type="nucleotide sequence ID" value="NZ_JANYMP010000003.1"/>
</dbReference>
<dbReference type="Pfam" id="PF13560">
    <property type="entry name" value="HTH_31"/>
    <property type="match status" value="1"/>
</dbReference>
<dbReference type="InterPro" id="IPR001387">
    <property type="entry name" value="Cro/C1-type_HTH"/>
</dbReference>
<protein>
    <submittedName>
        <fullName evidence="2">Helix-turn-helix transcriptional regulator</fullName>
    </submittedName>
</protein>
<feature type="domain" description="HTH cro/C1-type" evidence="1">
    <location>
        <begin position="37"/>
        <end position="84"/>
    </location>
</feature>
<dbReference type="PANTHER" id="PTHR35010">
    <property type="entry name" value="BLL4672 PROTEIN-RELATED"/>
    <property type="match status" value="1"/>
</dbReference>
<dbReference type="PROSITE" id="PS50943">
    <property type="entry name" value="HTH_CROC1"/>
    <property type="match status" value="1"/>
</dbReference>
<evidence type="ECO:0000313" key="2">
    <source>
        <dbReference type="EMBL" id="MCS7476893.1"/>
    </source>
</evidence>
<evidence type="ECO:0000259" key="1">
    <source>
        <dbReference type="PROSITE" id="PS50943"/>
    </source>
</evidence>
<proteinExistence type="predicted"/>
<dbReference type="Pfam" id="PF17765">
    <property type="entry name" value="MLTR_LBD"/>
    <property type="match status" value="1"/>
</dbReference>
<name>A0A9X3A0F1_9PSEU</name>
<dbReference type="SMART" id="SM00530">
    <property type="entry name" value="HTH_XRE"/>
    <property type="match status" value="1"/>
</dbReference>
<dbReference type="AlphaFoldDB" id="A0A9X3A0F1"/>
<dbReference type="SUPFAM" id="SSF47413">
    <property type="entry name" value="lambda repressor-like DNA-binding domains"/>
    <property type="match status" value="1"/>
</dbReference>
<evidence type="ECO:0000313" key="3">
    <source>
        <dbReference type="Proteomes" id="UP001141259"/>
    </source>
</evidence>
<dbReference type="Gene3D" id="1.10.260.40">
    <property type="entry name" value="lambda repressor-like DNA-binding domains"/>
    <property type="match status" value="1"/>
</dbReference>
<dbReference type="Gene3D" id="3.30.450.180">
    <property type="match status" value="1"/>
</dbReference>
<sequence>MARTNRELADFLRRARSQVDPSRAGLPLDGRVRRVPGLRREEVALLAGVSTDYYARLEQGRRITPSVAVVEAIGRALELDAAGRAHLEDLIGLTTSAAPRRPRGVQRVRPGLYQLLDSLDGEPVLVLGRRTDVLAANRMAKALFADFERMPVRQRNYARWMFLDERARSLFVDWRDQARAAVESLRFDIGRDPDDAATAALVAELRDQSRDFDQWWEQHRVHQRTHGSKRLHHPLVGDLTVEYESLSLPDDPDTTLFVYTTEAGSSSRRAMDLLASWTGSEQDVRLDDVSGPAT</sequence>
<dbReference type="CDD" id="cd00093">
    <property type="entry name" value="HTH_XRE"/>
    <property type="match status" value="1"/>
</dbReference>
<accession>A0A9X3A0F1</accession>
<dbReference type="InterPro" id="IPR041413">
    <property type="entry name" value="MLTR_LBD"/>
</dbReference>
<dbReference type="GO" id="GO:0003677">
    <property type="term" value="F:DNA binding"/>
    <property type="evidence" value="ECO:0007669"/>
    <property type="project" value="InterPro"/>
</dbReference>
<dbReference type="Proteomes" id="UP001141259">
    <property type="component" value="Unassembled WGS sequence"/>
</dbReference>